<comment type="cofactor">
    <cofactor evidence="2">
        <name>Ca(2+)</name>
        <dbReference type="ChEBI" id="CHEBI:29108"/>
    </cofactor>
</comment>
<evidence type="ECO:0000256" key="6">
    <source>
        <dbReference type="ARBA" id="ARBA00022741"/>
    </source>
</evidence>
<dbReference type="FunFam" id="3.30.1360.40:FF:000003">
    <property type="entry name" value="DNA topoisomerase 2"/>
    <property type="match status" value="1"/>
</dbReference>
<dbReference type="InterPro" id="IPR001154">
    <property type="entry name" value="TopoII_euk"/>
</dbReference>
<comment type="caution">
    <text evidence="16">The sequence shown here is derived from an EMBL/GenBank/DDBJ whole genome shotgun (WGS) entry which is preliminary data.</text>
</comment>
<dbReference type="Gene3D" id="3.30.1490.30">
    <property type="match status" value="1"/>
</dbReference>
<dbReference type="EMBL" id="CABFOC020000053">
    <property type="protein sequence ID" value="CAH0055093.1"/>
    <property type="molecule type" value="Genomic_DNA"/>
</dbReference>
<evidence type="ECO:0000256" key="4">
    <source>
        <dbReference type="ARBA" id="ARBA00011080"/>
    </source>
</evidence>
<dbReference type="GO" id="GO:0006265">
    <property type="term" value="P:DNA topological change"/>
    <property type="evidence" value="ECO:0007669"/>
    <property type="project" value="UniProtKB-UniRule"/>
</dbReference>
<dbReference type="Gene3D" id="3.40.50.670">
    <property type="match status" value="1"/>
</dbReference>
<dbReference type="Gene3D" id="1.10.268.10">
    <property type="entry name" value="Topoisomerase, domain 3"/>
    <property type="match status" value="1"/>
</dbReference>
<comment type="catalytic activity">
    <reaction evidence="1 12 13">
        <text>ATP-dependent breakage, passage and rejoining of double-stranded DNA.</text>
        <dbReference type="EC" id="5.6.2.2"/>
    </reaction>
</comment>
<dbReference type="Gene3D" id="3.30.230.10">
    <property type="match status" value="1"/>
</dbReference>
<evidence type="ECO:0000256" key="9">
    <source>
        <dbReference type="ARBA" id="ARBA00023029"/>
    </source>
</evidence>
<dbReference type="GO" id="GO:0046872">
    <property type="term" value="F:metal ion binding"/>
    <property type="evidence" value="ECO:0007669"/>
    <property type="project" value="UniProtKB-KW"/>
</dbReference>
<keyword evidence="10 12" id="KW-0238">DNA-binding</keyword>
<dbReference type="PRINTS" id="PR00418">
    <property type="entry name" value="TPI2FAMILY"/>
</dbReference>
<name>A0A9N9ZGS8_9HYPO</name>
<evidence type="ECO:0000313" key="17">
    <source>
        <dbReference type="Proteomes" id="UP000775872"/>
    </source>
</evidence>
<comment type="cofactor">
    <cofactor evidence="3">
        <name>Mg(2+)</name>
        <dbReference type="ChEBI" id="CHEBI:18420"/>
    </cofactor>
</comment>
<dbReference type="InterPro" id="IPR013758">
    <property type="entry name" value="Topo_IIA_A/C_ab"/>
</dbReference>
<dbReference type="Gene3D" id="3.30.1360.40">
    <property type="match status" value="1"/>
</dbReference>
<dbReference type="InterPro" id="IPR031660">
    <property type="entry name" value="TOPRIM_C"/>
</dbReference>
<evidence type="ECO:0000256" key="5">
    <source>
        <dbReference type="ARBA" id="ARBA00022723"/>
    </source>
</evidence>
<keyword evidence="11 12" id="KW-0413">Isomerase</keyword>
<accession>A0A9N9ZGS8</accession>
<dbReference type="InterPro" id="IPR050634">
    <property type="entry name" value="DNA_Topoisomerase_II"/>
</dbReference>
<sequence>MDPDSSIEVDYESSDLENDLPSTITKVTYSNQNVLGLEQILKRPDTYIGSTARTSQKMWVFNKEAKEMEKRKITYVPGIYKIFDDILMNAVECKKANEKFSYIKVMIDKATGEISVESNGQGIPVQIHTEGIYLPEIIIGRLQSWSDMDDDEQRTYRDIKSYRFIICNVFSRELTIEIHDEKNSKQYKQTWSGNMSKSTRPEITSGTTSDMTRVTFQPDFSRFHMPSGIDDDLECLLHRRVYDIAGTVPGIETFLNNERIDIDFRTYCEMHVKGIASKRSAREGLLSPYNIILEDSKSHKEWQIAVALSDGSFQQVSFVNSVATTAGGTHVKYITDQITTHLFKTLQTEEKTHISDQSIIKNQLLIFINCRIPNPAFSSHDMAELTTTIRRLESKCILSNGFLDEIAASEILRNAMDFGKAIQGKPAGAEVRRWHVGNSKLVDAHLAGTERSHECSLILADGDSVNGLAMCGRALLDPDRLGILPLARNLPNVRNLLKSLMSKNEEVQALKEALGLENQKSYSDTRGLRYGHIWIWSDRDQGGSLFKGLVINFFQVEFPSILEIPNFFYDFITPVVQAWQGTNLTRPHKRESFFSIPQFEEWKAAHTSEMSLWNHKYFNGLGASSNEDAISYFTDLDAHLKKFEVMRPDEAQLVELVFSKKKADVRKEWLGNYAPGGYVDRTKSSISFGDFIRNELILSIMDRNVRSIPSVLDGFTPRQRKVMFAAFKKCLTTEQRVIDLAGYASEQTDYDENETSLYETIIGLAQTFAGWNNINCLETCGNFGSRLAGGSDAASPRYLSTRLSAWTLKIFSALDEPSLKMCHELGKETEPEVYAPVIPMILVNGANGIGTGWSTSIPNYNPVEIVQNLKRRMGRLGEVDGEEAEFQPMQPWYRFWNGLIKPAGPNRFETNGMLRWDGGSEVVITELPIRMWTDDFRAQLEEMISGSNGTPIIKSYEEFGDHKTVHFKIQLHETNAMDLNHQGLLGLFKLNKQIGTSNLVAFNKAGQLQKYQTVEEILEEYYIFRLEMYAKRKLYWLSKYKIKHRRLQNQTRFIREIIGGELVVQTQNKQAIIDQLREQNYEPFSPCRGGSKPQMIDDNMETLRQQDPNENALNFDYVLSMPIWSLTQERLDELNTMIEANKAELDALEALSVKDMWCQDLDDFLVEWNSQSIED</sequence>
<dbReference type="GO" id="GO:0000819">
    <property type="term" value="P:sister chromatid segregation"/>
    <property type="evidence" value="ECO:0007669"/>
    <property type="project" value="TreeGrafter"/>
</dbReference>
<evidence type="ECO:0000313" key="16">
    <source>
        <dbReference type="EMBL" id="CAH0055093.1"/>
    </source>
</evidence>
<dbReference type="GO" id="GO:0000712">
    <property type="term" value="P:resolution of meiotic recombination intermediates"/>
    <property type="evidence" value="ECO:0007669"/>
    <property type="project" value="TreeGrafter"/>
</dbReference>
<dbReference type="Pfam" id="PF16898">
    <property type="entry name" value="TOPRIM_C"/>
    <property type="match status" value="1"/>
</dbReference>
<dbReference type="InterPro" id="IPR001241">
    <property type="entry name" value="Topo_IIA"/>
</dbReference>
<reference evidence="17" key="1">
    <citation type="submission" date="2019-06" db="EMBL/GenBank/DDBJ databases">
        <authorList>
            <person name="Broberg M."/>
        </authorList>
    </citation>
    <scope>NUCLEOTIDE SEQUENCE [LARGE SCALE GENOMIC DNA]</scope>
</reference>
<evidence type="ECO:0000259" key="15">
    <source>
        <dbReference type="PROSITE" id="PS52040"/>
    </source>
</evidence>
<dbReference type="Gene3D" id="3.90.199.10">
    <property type="entry name" value="Topoisomerase II, domain 5"/>
    <property type="match status" value="1"/>
</dbReference>
<feature type="active site" description="O-(5'-phospho-DNA)-tyrosine intermediate" evidence="12">
    <location>
        <position position="798"/>
    </location>
</feature>
<dbReference type="EC" id="5.6.2.2" evidence="13"/>
<protein>
    <recommendedName>
        <fullName evidence="13">DNA topoisomerase 2</fullName>
        <ecNumber evidence="13">5.6.2.2</ecNumber>
    </recommendedName>
</protein>
<evidence type="ECO:0000256" key="14">
    <source>
        <dbReference type="SAM" id="MobiDB-lite"/>
    </source>
</evidence>
<dbReference type="PRINTS" id="PR01158">
    <property type="entry name" value="TOPISMRASEII"/>
</dbReference>
<keyword evidence="5" id="KW-0479">Metal-binding</keyword>
<evidence type="ECO:0000256" key="7">
    <source>
        <dbReference type="ARBA" id="ARBA00022840"/>
    </source>
</evidence>
<evidence type="ECO:0000256" key="8">
    <source>
        <dbReference type="ARBA" id="ARBA00022842"/>
    </source>
</evidence>
<evidence type="ECO:0000256" key="2">
    <source>
        <dbReference type="ARBA" id="ARBA00001913"/>
    </source>
</evidence>
<dbReference type="SUPFAM" id="SSF54211">
    <property type="entry name" value="Ribosomal protein S5 domain 2-like"/>
    <property type="match status" value="1"/>
</dbReference>
<dbReference type="InterPro" id="IPR013506">
    <property type="entry name" value="Topo_IIA_bsu_dom2"/>
</dbReference>
<dbReference type="AlphaFoldDB" id="A0A9N9ZGS8"/>
<dbReference type="SUPFAM" id="SSF56719">
    <property type="entry name" value="Type II DNA topoisomerase"/>
    <property type="match status" value="1"/>
</dbReference>
<dbReference type="SUPFAM" id="SSF55874">
    <property type="entry name" value="ATPase domain of HSP90 chaperone/DNA topoisomerase II/histidine kinase"/>
    <property type="match status" value="1"/>
</dbReference>
<dbReference type="SMART" id="SM00433">
    <property type="entry name" value="TOP2c"/>
    <property type="match status" value="1"/>
</dbReference>
<evidence type="ECO:0000256" key="10">
    <source>
        <dbReference type="ARBA" id="ARBA00023125"/>
    </source>
</evidence>
<dbReference type="FunFam" id="3.40.50.670:FF:000001">
    <property type="entry name" value="DNA topoisomerase 2"/>
    <property type="match status" value="1"/>
</dbReference>
<evidence type="ECO:0000256" key="3">
    <source>
        <dbReference type="ARBA" id="ARBA00001946"/>
    </source>
</evidence>
<evidence type="ECO:0000256" key="11">
    <source>
        <dbReference type="ARBA" id="ARBA00023235"/>
    </source>
</evidence>
<dbReference type="InterPro" id="IPR020568">
    <property type="entry name" value="Ribosomal_Su5_D2-typ_SF"/>
</dbReference>
<dbReference type="GO" id="GO:0003918">
    <property type="term" value="F:DNA topoisomerase type II (double strand cut, ATP-hydrolyzing) activity"/>
    <property type="evidence" value="ECO:0007669"/>
    <property type="project" value="UniProtKB-UniRule"/>
</dbReference>
<evidence type="ECO:0000256" key="13">
    <source>
        <dbReference type="RuleBase" id="RU362094"/>
    </source>
</evidence>
<evidence type="ECO:0000256" key="12">
    <source>
        <dbReference type="PROSITE-ProRule" id="PRU01384"/>
    </source>
</evidence>
<dbReference type="InterPro" id="IPR036890">
    <property type="entry name" value="HATPase_C_sf"/>
</dbReference>
<feature type="region of interest" description="Disordered" evidence="14">
    <location>
        <begin position="189"/>
        <end position="209"/>
    </location>
</feature>
<dbReference type="InterPro" id="IPR002205">
    <property type="entry name" value="Topo_IIA_dom_A"/>
</dbReference>
<feature type="domain" description="Topo IIA-type catalytic" evidence="15">
    <location>
        <begin position="708"/>
        <end position="1161"/>
    </location>
</feature>
<dbReference type="InterPro" id="IPR013759">
    <property type="entry name" value="Topo_IIA_B_C"/>
</dbReference>
<dbReference type="OrthoDB" id="276498at2759"/>
<dbReference type="InterPro" id="IPR013760">
    <property type="entry name" value="Topo_IIA-like_dom_sf"/>
</dbReference>
<proteinExistence type="inferred from homology"/>
<reference evidence="16 17" key="2">
    <citation type="submission" date="2021-10" db="EMBL/GenBank/DDBJ databases">
        <authorList>
            <person name="Piombo E."/>
        </authorList>
    </citation>
    <scope>NUCLEOTIDE SEQUENCE [LARGE SCALE GENOMIC DNA]</scope>
</reference>
<gene>
    <name evidence="16" type="ORF">CSOL1703_00016996</name>
</gene>
<dbReference type="SMART" id="SM00434">
    <property type="entry name" value="TOP4c"/>
    <property type="match status" value="1"/>
</dbReference>
<dbReference type="Pfam" id="PF00204">
    <property type="entry name" value="DNA_gyraseB"/>
    <property type="match status" value="1"/>
</dbReference>
<keyword evidence="6 13" id="KW-0547">Nucleotide-binding</keyword>
<dbReference type="PROSITE" id="PS52040">
    <property type="entry name" value="TOPO_IIA"/>
    <property type="match status" value="1"/>
</dbReference>
<keyword evidence="7 13" id="KW-0067">ATP-binding</keyword>
<evidence type="ECO:0000256" key="1">
    <source>
        <dbReference type="ARBA" id="ARBA00000185"/>
    </source>
</evidence>
<keyword evidence="17" id="KW-1185">Reference proteome</keyword>
<dbReference type="InterPro" id="IPR014721">
    <property type="entry name" value="Ribsml_uS5_D2-typ_fold_subgr"/>
</dbReference>
<comment type="similarity">
    <text evidence="4 13">Belongs to the type II topoisomerase family.</text>
</comment>
<dbReference type="Proteomes" id="UP000775872">
    <property type="component" value="Unassembled WGS sequence"/>
</dbReference>
<dbReference type="PANTHER" id="PTHR10169">
    <property type="entry name" value="DNA TOPOISOMERASE/GYRASE"/>
    <property type="match status" value="1"/>
</dbReference>
<keyword evidence="9 12" id="KW-0799">Topoisomerase</keyword>
<dbReference type="InterPro" id="IPR013757">
    <property type="entry name" value="Topo_IIA_A_a_sf"/>
</dbReference>
<dbReference type="GO" id="GO:0005524">
    <property type="term" value="F:ATP binding"/>
    <property type="evidence" value="ECO:0007669"/>
    <property type="project" value="UniProtKB-UniRule"/>
</dbReference>
<dbReference type="GO" id="GO:0005634">
    <property type="term" value="C:nucleus"/>
    <property type="evidence" value="ECO:0007669"/>
    <property type="project" value="TreeGrafter"/>
</dbReference>
<dbReference type="GO" id="GO:0003677">
    <property type="term" value="F:DNA binding"/>
    <property type="evidence" value="ECO:0007669"/>
    <property type="project" value="UniProtKB-UniRule"/>
</dbReference>
<comment type="function">
    <text evidence="13">Control of topological states of DNA by transient breakage and subsequent rejoining of DNA strands. Topoisomerase II makes double-strand breaks.</text>
</comment>
<comment type="subunit">
    <text evidence="13">Homodimer.</text>
</comment>
<dbReference type="PANTHER" id="PTHR10169:SF38">
    <property type="entry name" value="DNA TOPOISOMERASE 2"/>
    <property type="match status" value="1"/>
</dbReference>
<organism evidence="16 17">
    <name type="scientific">Clonostachys solani</name>
    <dbReference type="NCBI Taxonomy" id="160281"/>
    <lineage>
        <taxon>Eukaryota</taxon>
        <taxon>Fungi</taxon>
        <taxon>Dikarya</taxon>
        <taxon>Ascomycota</taxon>
        <taxon>Pezizomycotina</taxon>
        <taxon>Sordariomycetes</taxon>
        <taxon>Hypocreomycetidae</taxon>
        <taxon>Hypocreales</taxon>
        <taxon>Bionectriaceae</taxon>
        <taxon>Clonostachys</taxon>
    </lineage>
</organism>
<keyword evidence="8" id="KW-0460">Magnesium</keyword>
<dbReference type="Gene3D" id="3.30.565.10">
    <property type="entry name" value="Histidine kinase-like ATPase, C-terminal domain"/>
    <property type="match status" value="1"/>
</dbReference>
<dbReference type="FunFam" id="3.90.199.10:FF:000002">
    <property type="entry name" value="DNA topoisomerase 2"/>
    <property type="match status" value="1"/>
</dbReference>
<dbReference type="Pfam" id="PF00521">
    <property type="entry name" value="DNA_topoisoIV"/>
    <property type="match status" value="1"/>
</dbReference>